<evidence type="ECO:0000313" key="2">
    <source>
        <dbReference type="Proteomes" id="UP001208570"/>
    </source>
</evidence>
<dbReference type="Proteomes" id="UP001208570">
    <property type="component" value="Unassembled WGS sequence"/>
</dbReference>
<comment type="caution">
    <text evidence="1">The sequence shown here is derived from an EMBL/GenBank/DDBJ whole genome shotgun (WGS) entry which is preliminary data.</text>
</comment>
<dbReference type="AlphaFoldDB" id="A0AAD9MV94"/>
<proteinExistence type="predicted"/>
<reference evidence="1" key="1">
    <citation type="journal article" date="2023" name="Mol. Biol. Evol.">
        <title>Third-Generation Sequencing Reveals the Adaptive Role of the Epigenome in Three Deep-Sea Polychaetes.</title>
        <authorList>
            <person name="Perez M."/>
            <person name="Aroh O."/>
            <person name="Sun Y."/>
            <person name="Lan Y."/>
            <person name="Juniper S.K."/>
            <person name="Young C.R."/>
            <person name="Angers B."/>
            <person name="Qian P.Y."/>
        </authorList>
    </citation>
    <scope>NUCLEOTIDE SEQUENCE</scope>
    <source>
        <strain evidence="1">P08H-3</strain>
    </source>
</reference>
<evidence type="ECO:0000313" key="1">
    <source>
        <dbReference type="EMBL" id="KAK2146710.1"/>
    </source>
</evidence>
<keyword evidence="2" id="KW-1185">Reference proteome</keyword>
<protein>
    <submittedName>
        <fullName evidence="1">Uncharacterized protein</fullName>
    </submittedName>
</protein>
<organism evidence="1 2">
    <name type="scientific">Paralvinella palmiformis</name>
    <dbReference type="NCBI Taxonomy" id="53620"/>
    <lineage>
        <taxon>Eukaryota</taxon>
        <taxon>Metazoa</taxon>
        <taxon>Spiralia</taxon>
        <taxon>Lophotrochozoa</taxon>
        <taxon>Annelida</taxon>
        <taxon>Polychaeta</taxon>
        <taxon>Sedentaria</taxon>
        <taxon>Canalipalpata</taxon>
        <taxon>Terebellida</taxon>
        <taxon>Terebelliformia</taxon>
        <taxon>Alvinellidae</taxon>
        <taxon>Paralvinella</taxon>
    </lineage>
</organism>
<sequence length="197" mass="22722">MSRRDKRHLTVMVVLDGNTVLVTQVQHGDDLFTWRCAHCSIPNIHDESQLIDPDAENTRLPTEISPSRYLRDIGINASLVLTPHQHVIDISTLNITSITGCTYHWAQGIVKLFLRKAHDEGSDPHIYLLQYRNATIAVDELEISLRQSPSCLRERSVSAVYQDRVMYKTNITTRSRTWERRMNVGDHERAEKQKFQS</sequence>
<name>A0AAD9MV94_9ANNE</name>
<gene>
    <name evidence="1" type="ORF">LSH36_586g00002</name>
</gene>
<accession>A0AAD9MV94</accession>
<dbReference type="EMBL" id="JAODUP010000587">
    <property type="protein sequence ID" value="KAK2146710.1"/>
    <property type="molecule type" value="Genomic_DNA"/>
</dbReference>